<dbReference type="InterPro" id="IPR016274">
    <property type="entry name" value="Histidine_acid_Pase_euk"/>
</dbReference>
<evidence type="ECO:0000256" key="11">
    <source>
        <dbReference type="ARBA" id="ARBA00031642"/>
    </source>
</evidence>
<dbReference type="CDD" id="cd07061">
    <property type="entry name" value="HP_HAP_like"/>
    <property type="match status" value="1"/>
</dbReference>
<comment type="catalytic activity">
    <reaction evidence="15">
        <text>(2R)-2,3-bisphosphoglycerate + H2O = (2R)-2-phosphoglycerate + phosphate</text>
        <dbReference type="Rhea" id="RHEA:27381"/>
        <dbReference type="ChEBI" id="CHEBI:15377"/>
        <dbReference type="ChEBI" id="CHEBI:43474"/>
        <dbReference type="ChEBI" id="CHEBI:58248"/>
        <dbReference type="ChEBI" id="CHEBI:58289"/>
        <dbReference type="EC" id="3.1.3.80"/>
    </reaction>
    <physiologicalReaction direction="left-to-right" evidence="15">
        <dbReference type="Rhea" id="RHEA:27382"/>
    </physiologicalReaction>
</comment>
<evidence type="ECO:0000256" key="14">
    <source>
        <dbReference type="ARBA" id="ARBA00043691"/>
    </source>
</evidence>
<dbReference type="GO" id="GO:0003993">
    <property type="term" value="F:acid phosphatase activity"/>
    <property type="evidence" value="ECO:0007669"/>
    <property type="project" value="TreeGrafter"/>
</dbReference>
<sequence length="494" mass="57596">MKSFLRLLATFFHAYTMVCGQQEKASFAIKTPYALHENTDVLILRPQPQCKVKQLNFVHRHGHRFPSKNYILNFKELSKLINWKVESPPEMVLGLPWEPPLDEDHKSHLTHVGEKELYNIGIRTRKRFPELFEQRYNTRRFKFMSTNKLRTTHSATSLAAGLFDGDGSLHGRIQPIALDISPNDCRVLRFYDNCHRYKQEIKKNAIALSEHEKFLHGKEIKKVADKIKVKLNLPSIRLTHRSLDAIFIGCAYELSMFDGSLDTGLCSLLDDEDRRVLEYADDLEKFYTSANPNNPLTYQIACPLLKDMLDYLQASRDGDTMLVGIFRSAHSTAMLMMYTLLGLNKQHVPLRSENFQQILNWRRQYFRSSQITPFAANFYFVLYECSGEWKIQLYWNERLVKMPCCVSELDCGFDVFMEYYQKIVQECDTELCREDSENITISKQTESCHQASSEDDGNFYLKTITLSSIIFSVVKKFILDWILNYVKHSNSKQD</sequence>
<protein>
    <recommendedName>
        <fullName evidence="5">Multiple inositol polyphosphate phosphatase 1</fullName>
        <ecNumber evidence="4">3.1.3.62</ecNumber>
        <ecNumber evidence="3">3.1.3.80</ecNumber>
    </recommendedName>
    <alternativeName>
        <fullName evidence="11">2,3-bisphosphoglycerate 3-phosphatase</fullName>
    </alternativeName>
</protein>
<dbReference type="EC" id="3.1.3.62" evidence="4"/>
<dbReference type="PIRSF" id="PIRSF000894">
    <property type="entry name" value="Acid_phosphatase"/>
    <property type="match status" value="1"/>
</dbReference>
<evidence type="ECO:0000256" key="6">
    <source>
        <dbReference type="ARBA" id="ARBA00022475"/>
    </source>
</evidence>
<dbReference type="Proteomes" id="UP000594262">
    <property type="component" value="Unplaced"/>
</dbReference>
<evidence type="ECO:0000256" key="3">
    <source>
        <dbReference type="ARBA" id="ARBA00012976"/>
    </source>
</evidence>
<comment type="subcellular location">
    <subcellularLocation>
        <location evidence="1">Cell membrane</location>
    </subcellularLocation>
</comment>
<evidence type="ECO:0000313" key="19">
    <source>
        <dbReference type="Proteomes" id="UP000594262"/>
    </source>
</evidence>
<feature type="disulfide bond" evidence="16">
    <location>
        <begin position="405"/>
        <end position="411"/>
    </location>
</feature>
<evidence type="ECO:0000256" key="13">
    <source>
        <dbReference type="ARBA" id="ARBA00043671"/>
    </source>
</evidence>
<dbReference type="OrthoDB" id="6509975at2759"/>
<dbReference type="Gene3D" id="3.40.50.1240">
    <property type="entry name" value="Phosphoglycerate mutase-like"/>
    <property type="match status" value="1"/>
</dbReference>
<dbReference type="GO" id="GO:0005886">
    <property type="term" value="C:plasma membrane"/>
    <property type="evidence" value="ECO:0007669"/>
    <property type="project" value="UniProtKB-SubCell"/>
</dbReference>
<accession>A0A7M5WUA2</accession>
<dbReference type="InterPro" id="IPR000560">
    <property type="entry name" value="His_Pase_clade-2"/>
</dbReference>
<comment type="catalytic activity">
    <reaction evidence="12">
        <text>1D-myo-inositol 1,2,5,6-tetrakisphosphate + H2O = 1D-myo-inositol 1,2,6-trisphosphate + phosphate</text>
        <dbReference type="Rhea" id="RHEA:77119"/>
        <dbReference type="ChEBI" id="CHEBI:15377"/>
        <dbReference type="ChEBI" id="CHEBI:43474"/>
        <dbReference type="ChEBI" id="CHEBI:195535"/>
        <dbReference type="ChEBI" id="CHEBI:195537"/>
        <dbReference type="EC" id="3.1.3.62"/>
    </reaction>
    <physiologicalReaction direction="left-to-right" evidence="12">
        <dbReference type="Rhea" id="RHEA:77120"/>
    </physiologicalReaction>
</comment>
<dbReference type="Pfam" id="PF00328">
    <property type="entry name" value="His_Phos_2"/>
    <property type="match status" value="1"/>
</dbReference>
<evidence type="ECO:0000256" key="9">
    <source>
        <dbReference type="ARBA" id="ARBA00023136"/>
    </source>
</evidence>
<evidence type="ECO:0000313" key="18">
    <source>
        <dbReference type="EnsemblMetazoa" id="CLYHEMP013143.1"/>
    </source>
</evidence>
<reference evidence="18" key="1">
    <citation type="submission" date="2021-01" db="UniProtKB">
        <authorList>
            <consortium name="EnsemblMetazoa"/>
        </authorList>
    </citation>
    <scope>IDENTIFICATION</scope>
</reference>
<dbReference type="PANTHER" id="PTHR20963:SF8">
    <property type="entry name" value="MULTIPLE INOSITOL POLYPHOSPHATE PHOSPHATASE 1"/>
    <property type="match status" value="1"/>
</dbReference>
<evidence type="ECO:0000256" key="17">
    <source>
        <dbReference type="SAM" id="SignalP"/>
    </source>
</evidence>
<dbReference type="PROSITE" id="PS00616">
    <property type="entry name" value="HIS_ACID_PHOSPHAT_1"/>
    <property type="match status" value="1"/>
</dbReference>
<dbReference type="GO" id="GO:0034417">
    <property type="term" value="F:bisphosphoglycerate 3-phosphatase activity"/>
    <property type="evidence" value="ECO:0007669"/>
    <property type="project" value="UniProtKB-EC"/>
</dbReference>
<feature type="disulfide bond" evidence="16">
    <location>
        <begin position="250"/>
        <end position="266"/>
    </location>
</feature>
<feature type="signal peptide" evidence="17">
    <location>
        <begin position="1"/>
        <end position="20"/>
    </location>
</feature>
<keyword evidence="9" id="KW-0472">Membrane</keyword>
<dbReference type="InterPro" id="IPR033379">
    <property type="entry name" value="Acid_Pase_AS"/>
</dbReference>
<comment type="similarity">
    <text evidence="2">Belongs to the histidine acid phosphatase family. MINPP1 subfamily.</text>
</comment>
<comment type="catalytic activity">
    <reaction evidence="13">
        <text>1D-myo-inositol 1,2,4,5,6-pentakisphosphate + H2O = 1D-myo-inositol 1,2,5,6-tetrakisphosphate + phosphate</text>
        <dbReference type="Rhea" id="RHEA:77115"/>
        <dbReference type="ChEBI" id="CHEBI:15377"/>
        <dbReference type="ChEBI" id="CHEBI:43474"/>
        <dbReference type="ChEBI" id="CHEBI:57798"/>
        <dbReference type="ChEBI" id="CHEBI:195535"/>
        <dbReference type="EC" id="3.1.3.62"/>
    </reaction>
    <physiologicalReaction direction="left-to-right" evidence="13">
        <dbReference type="Rhea" id="RHEA:77116"/>
    </physiologicalReaction>
</comment>
<evidence type="ECO:0000256" key="10">
    <source>
        <dbReference type="ARBA" id="ARBA00023180"/>
    </source>
</evidence>
<feature type="disulfide bond" evidence="16">
    <location>
        <begin position="50"/>
        <end position="385"/>
    </location>
</feature>
<keyword evidence="8" id="KW-0378">Hydrolase</keyword>
<dbReference type="EnsemblMetazoa" id="CLYHEMT013143.1">
    <property type="protein sequence ID" value="CLYHEMP013143.1"/>
    <property type="gene ID" value="CLYHEMG013143"/>
</dbReference>
<dbReference type="InterPro" id="IPR029033">
    <property type="entry name" value="His_PPase_superfam"/>
</dbReference>
<dbReference type="EC" id="3.1.3.80" evidence="3"/>
<keyword evidence="16" id="KW-1015">Disulfide bond</keyword>
<dbReference type="GeneID" id="136801026"/>
<evidence type="ECO:0000256" key="12">
    <source>
        <dbReference type="ARBA" id="ARBA00043668"/>
    </source>
</evidence>
<evidence type="ECO:0000256" key="8">
    <source>
        <dbReference type="ARBA" id="ARBA00022801"/>
    </source>
</evidence>
<dbReference type="PANTHER" id="PTHR20963">
    <property type="entry name" value="MULTIPLE INOSITOL POLYPHOSPHATE PHOSPHATASE-RELATED"/>
    <property type="match status" value="1"/>
</dbReference>
<keyword evidence="10" id="KW-0325">Glycoprotein</keyword>
<comment type="catalytic activity">
    <reaction evidence="14">
        <text>1D-myo-inositol hexakisphosphate + H2O = 1D-myo-inositol 1,2,4,5,6-pentakisphosphate + phosphate</text>
        <dbReference type="Rhea" id="RHEA:16989"/>
        <dbReference type="ChEBI" id="CHEBI:15377"/>
        <dbReference type="ChEBI" id="CHEBI:43474"/>
        <dbReference type="ChEBI" id="CHEBI:57798"/>
        <dbReference type="ChEBI" id="CHEBI:58130"/>
        <dbReference type="EC" id="3.1.3.62"/>
    </reaction>
    <physiologicalReaction direction="left-to-right" evidence="14">
        <dbReference type="Rhea" id="RHEA:16990"/>
    </physiologicalReaction>
</comment>
<evidence type="ECO:0000256" key="16">
    <source>
        <dbReference type="PIRSR" id="PIRSR000894-2"/>
    </source>
</evidence>
<evidence type="ECO:0000256" key="5">
    <source>
        <dbReference type="ARBA" id="ARBA00018097"/>
    </source>
</evidence>
<feature type="chain" id="PRO_5029463781" description="Multiple inositol polyphosphate phosphatase 1" evidence="17">
    <location>
        <begin position="21"/>
        <end position="494"/>
    </location>
</feature>
<dbReference type="GO" id="GO:0052745">
    <property type="term" value="F:inositol phosphate phosphatase activity"/>
    <property type="evidence" value="ECO:0007669"/>
    <property type="project" value="TreeGrafter"/>
</dbReference>
<organism evidence="18 19">
    <name type="scientific">Clytia hemisphaerica</name>
    <dbReference type="NCBI Taxonomy" id="252671"/>
    <lineage>
        <taxon>Eukaryota</taxon>
        <taxon>Metazoa</taxon>
        <taxon>Cnidaria</taxon>
        <taxon>Hydrozoa</taxon>
        <taxon>Hydroidolina</taxon>
        <taxon>Leptothecata</taxon>
        <taxon>Obeliida</taxon>
        <taxon>Clytiidae</taxon>
        <taxon>Clytia</taxon>
    </lineage>
</organism>
<proteinExistence type="inferred from homology"/>
<evidence type="ECO:0000256" key="15">
    <source>
        <dbReference type="ARBA" id="ARBA00043832"/>
    </source>
</evidence>
<dbReference type="RefSeq" id="XP_066913756.1">
    <property type="nucleotide sequence ID" value="XM_067057655.1"/>
</dbReference>
<name>A0A7M5WUA2_9CNID</name>
<keyword evidence="19" id="KW-1185">Reference proteome</keyword>
<evidence type="ECO:0000256" key="7">
    <source>
        <dbReference type="ARBA" id="ARBA00022729"/>
    </source>
</evidence>
<keyword evidence="6" id="KW-1003">Cell membrane</keyword>
<evidence type="ECO:0000256" key="4">
    <source>
        <dbReference type="ARBA" id="ARBA00013040"/>
    </source>
</evidence>
<evidence type="ECO:0000256" key="2">
    <source>
        <dbReference type="ARBA" id="ARBA00008422"/>
    </source>
</evidence>
<evidence type="ECO:0000256" key="1">
    <source>
        <dbReference type="ARBA" id="ARBA00004236"/>
    </source>
</evidence>
<keyword evidence="7 17" id="KW-0732">Signal</keyword>
<dbReference type="SUPFAM" id="SSF53254">
    <property type="entry name" value="Phosphoglycerate mutase-like"/>
    <property type="match status" value="1"/>
</dbReference>
<dbReference type="AlphaFoldDB" id="A0A7M5WUA2"/>